<organism evidence="2 3">
    <name type="scientific">Lingula anatina</name>
    <name type="common">Brachiopod</name>
    <name type="synonym">Lingula unguis</name>
    <dbReference type="NCBI Taxonomy" id="7574"/>
    <lineage>
        <taxon>Eukaryota</taxon>
        <taxon>Metazoa</taxon>
        <taxon>Spiralia</taxon>
        <taxon>Lophotrochozoa</taxon>
        <taxon>Brachiopoda</taxon>
        <taxon>Linguliformea</taxon>
        <taxon>Lingulata</taxon>
        <taxon>Lingulida</taxon>
        <taxon>Linguloidea</taxon>
        <taxon>Lingulidae</taxon>
        <taxon>Lingula</taxon>
    </lineage>
</organism>
<dbReference type="GeneID" id="106177972"/>
<dbReference type="AlphaFoldDB" id="A0A1S3K181"/>
<feature type="transmembrane region" description="Helical" evidence="1">
    <location>
        <begin position="12"/>
        <end position="34"/>
    </location>
</feature>
<name>A0A1S3K181_LINAN</name>
<dbReference type="Pfam" id="PF15860">
    <property type="entry name" value="DUF4728"/>
    <property type="match status" value="1"/>
</dbReference>
<accession>A0A1S3K181</accession>
<proteinExistence type="predicted"/>
<keyword evidence="1" id="KW-0812">Transmembrane</keyword>
<dbReference type="RefSeq" id="XP_013416385.1">
    <property type="nucleotide sequence ID" value="XM_013560931.1"/>
</dbReference>
<keyword evidence="1" id="KW-1133">Transmembrane helix</keyword>
<sequence length="155" mass="17249">MERCCCCCNLRQGSWASSILTLVIGILSLAWYIYEAVAVSERDRQGAGSYFGVNTGGGWAFYLGIIFAAFIVVASVLLMIGISKNNRVWFWPWFVATLALCVFELIAIIFYIIVAIDAPGYWLSVVIGLLILALFIYALVGVIYFYKQLGNTMRS</sequence>
<feature type="transmembrane region" description="Helical" evidence="1">
    <location>
        <begin position="120"/>
        <end position="146"/>
    </location>
</feature>
<dbReference type="InterPro" id="IPR031720">
    <property type="entry name" value="DUF4728"/>
</dbReference>
<dbReference type="KEGG" id="lak:106177972"/>
<gene>
    <name evidence="3" type="primary">LOC106177972</name>
</gene>
<dbReference type="OrthoDB" id="6572371at2759"/>
<keyword evidence="2" id="KW-1185">Reference proteome</keyword>
<evidence type="ECO:0000313" key="2">
    <source>
        <dbReference type="Proteomes" id="UP000085678"/>
    </source>
</evidence>
<protein>
    <submittedName>
        <fullName evidence="3">Uncharacterized protein LOC106177972</fullName>
    </submittedName>
</protein>
<reference evidence="3" key="1">
    <citation type="submission" date="2025-08" db="UniProtKB">
        <authorList>
            <consortium name="RefSeq"/>
        </authorList>
    </citation>
    <scope>IDENTIFICATION</scope>
    <source>
        <tissue evidence="3">Gonads</tissue>
    </source>
</reference>
<evidence type="ECO:0000313" key="3">
    <source>
        <dbReference type="RefSeq" id="XP_013416385.1"/>
    </source>
</evidence>
<evidence type="ECO:0000256" key="1">
    <source>
        <dbReference type="SAM" id="Phobius"/>
    </source>
</evidence>
<dbReference type="PANTHER" id="PTHR36694">
    <property type="entry name" value="PASIFLORA 1, ISOFORM A-RELATED"/>
    <property type="match status" value="1"/>
</dbReference>
<keyword evidence="1" id="KW-0472">Membrane</keyword>
<dbReference type="PANTHER" id="PTHR36694:SF11">
    <property type="entry name" value="LP21121P-RELATED"/>
    <property type="match status" value="1"/>
</dbReference>
<dbReference type="Proteomes" id="UP000085678">
    <property type="component" value="Unplaced"/>
</dbReference>
<feature type="transmembrane region" description="Helical" evidence="1">
    <location>
        <begin position="59"/>
        <end position="82"/>
    </location>
</feature>
<dbReference type="InParanoid" id="A0A1S3K181"/>
<feature type="transmembrane region" description="Helical" evidence="1">
    <location>
        <begin position="89"/>
        <end position="114"/>
    </location>
</feature>